<comment type="caution">
    <text evidence="1">The sequence shown here is derived from an EMBL/GenBank/DDBJ whole genome shotgun (WGS) entry which is preliminary data.</text>
</comment>
<sequence>MDMPQHLRNPMVVEDAMKKAEPLAKQMGLSSIPDDMLELICPNLTFAGQFTPGLYARFQSVKQLLKSLSEQHKPKHGHIVNLTTQYASYEEAVLLLREGEIRGENLIASVGGKNLDDFDMRDYGIAMHVGCGGPFNPITDKHIQTLFEFDMFETTYNFWGAYCGNGMIEVTVPMKRWFLTLNE</sequence>
<evidence type="ECO:0000313" key="1">
    <source>
        <dbReference type="EMBL" id="KIN11604.1"/>
    </source>
</evidence>
<gene>
    <name evidence="1" type="ORF">SU60_05825</name>
</gene>
<dbReference type="RefSeq" id="WP_032073025.1">
    <property type="nucleotide sequence ID" value="NZ_CBCRVP010000007.1"/>
</dbReference>
<dbReference type="OrthoDB" id="6624897at2"/>
<evidence type="ECO:0000313" key="2">
    <source>
        <dbReference type="Proteomes" id="UP000031977"/>
    </source>
</evidence>
<name>A0A0C3DJM9_9VIBR</name>
<proteinExistence type="predicted"/>
<organism evidence="1 2">
    <name type="scientific">Vibrio mytili</name>
    <dbReference type="NCBI Taxonomy" id="50718"/>
    <lineage>
        <taxon>Bacteria</taxon>
        <taxon>Pseudomonadati</taxon>
        <taxon>Pseudomonadota</taxon>
        <taxon>Gammaproteobacteria</taxon>
        <taxon>Vibrionales</taxon>
        <taxon>Vibrionaceae</taxon>
        <taxon>Vibrio</taxon>
    </lineage>
</organism>
<dbReference type="STRING" id="50718.SU60_05825"/>
<dbReference type="AlphaFoldDB" id="A0A0C3DJM9"/>
<protein>
    <submittedName>
        <fullName evidence="1">Uncharacterized protein</fullName>
    </submittedName>
</protein>
<accession>A0A0C3DJM9</accession>
<dbReference type="Proteomes" id="UP000031977">
    <property type="component" value="Unassembled WGS sequence"/>
</dbReference>
<keyword evidence="2" id="KW-1185">Reference proteome</keyword>
<dbReference type="EMBL" id="JXOK01000015">
    <property type="protein sequence ID" value="KIN11604.1"/>
    <property type="molecule type" value="Genomic_DNA"/>
</dbReference>
<reference evidence="1 2" key="1">
    <citation type="submission" date="2015-01" db="EMBL/GenBank/DDBJ databases">
        <title>Draft genome of Vibrio mytili type strain CAIM 528.</title>
        <authorList>
            <person name="Gonzalez-Castillo A."/>
            <person name="Gomez-Gil B."/>
            <person name="Enciso-Ibarra J."/>
        </authorList>
    </citation>
    <scope>NUCLEOTIDE SEQUENCE [LARGE SCALE GENOMIC DNA]</scope>
    <source>
        <strain evidence="1 2">CAIM 528</strain>
    </source>
</reference>